<gene>
    <name evidence="7" type="ORF">ABDK96_16475</name>
</gene>
<evidence type="ECO:0000256" key="6">
    <source>
        <dbReference type="SAM" id="Phobius"/>
    </source>
</evidence>
<dbReference type="RefSeq" id="WP_347922157.1">
    <property type="nucleotide sequence ID" value="NZ_JBDXMX010000014.1"/>
</dbReference>
<feature type="transmembrane region" description="Helical" evidence="6">
    <location>
        <begin position="12"/>
        <end position="37"/>
    </location>
</feature>
<feature type="transmembrane region" description="Helical" evidence="6">
    <location>
        <begin position="43"/>
        <end position="68"/>
    </location>
</feature>
<dbReference type="PANTHER" id="PTHR42770:SF7">
    <property type="entry name" value="MEMBRANE PROTEIN"/>
    <property type="match status" value="1"/>
</dbReference>
<keyword evidence="5 6" id="KW-0472">Membrane</keyword>
<evidence type="ECO:0000256" key="5">
    <source>
        <dbReference type="ARBA" id="ARBA00023136"/>
    </source>
</evidence>
<evidence type="ECO:0000313" key="8">
    <source>
        <dbReference type="Proteomes" id="UP001484097"/>
    </source>
</evidence>
<evidence type="ECO:0000256" key="2">
    <source>
        <dbReference type="ARBA" id="ARBA00022475"/>
    </source>
</evidence>
<feature type="transmembrane region" description="Helical" evidence="6">
    <location>
        <begin position="152"/>
        <end position="173"/>
    </location>
</feature>
<feature type="transmembrane region" description="Helical" evidence="6">
    <location>
        <begin position="409"/>
        <end position="427"/>
    </location>
</feature>
<name>A0ABV0IP68_9MICC</name>
<evidence type="ECO:0000256" key="1">
    <source>
        <dbReference type="ARBA" id="ARBA00004651"/>
    </source>
</evidence>
<evidence type="ECO:0000256" key="3">
    <source>
        <dbReference type="ARBA" id="ARBA00022692"/>
    </source>
</evidence>
<evidence type="ECO:0000256" key="4">
    <source>
        <dbReference type="ARBA" id="ARBA00022989"/>
    </source>
</evidence>
<keyword evidence="8" id="KW-1185">Reference proteome</keyword>
<dbReference type="Pfam" id="PF13520">
    <property type="entry name" value="AA_permease_2"/>
    <property type="match status" value="1"/>
</dbReference>
<proteinExistence type="predicted"/>
<comment type="caution">
    <text evidence="7">The sequence shown here is derived from an EMBL/GenBank/DDBJ whole genome shotgun (WGS) entry which is preliminary data.</text>
</comment>
<protein>
    <submittedName>
        <fullName evidence="7">APC family permease</fullName>
    </submittedName>
</protein>
<dbReference type="Gene3D" id="1.20.1740.10">
    <property type="entry name" value="Amino acid/polyamine transporter I"/>
    <property type="match status" value="1"/>
</dbReference>
<dbReference type="InterPro" id="IPR002293">
    <property type="entry name" value="AA/rel_permease1"/>
</dbReference>
<dbReference type="InterPro" id="IPR050367">
    <property type="entry name" value="APC_superfamily"/>
</dbReference>
<feature type="transmembrane region" description="Helical" evidence="6">
    <location>
        <begin position="127"/>
        <end position="145"/>
    </location>
</feature>
<feature type="transmembrane region" description="Helical" evidence="6">
    <location>
        <begin position="330"/>
        <end position="349"/>
    </location>
</feature>
<sequence>MTVHARLPRRLGLPGAVVIGIGSMVGAGVFTALGLAAERAGTLLLAALALAGVVAWINATSTAQLAAVHPTSGGAYTFGRRQLGEWAGFLAGWGFVTGKSASIAAMAYTFALYVVPAASSSDTDWTARWVAVAAVVLLTGVNLLGITRTVQATVAIVVPVVLILAAVIVAGFLSPGLDAGPPTPGARAPDAVVPKPELWGVLQAAGLLFFAFAGYARIATLGEEVRSPRRTIPRAVFGALAFTLVLYVLLATALQQILGVDGLATSAAPVRDAVAVLFGADWIWLAVLGAALASLGSMLNLVAGLSRTGLAMAREGDLPRALATVSARTSVPWVAQVAAAAVVVLLVLLTDVLTVVGFSSFGVLVYYAVANLAAFTLTERVVRAPRWLNLTGALLCLVLASTLPWVSVLVMLGVFAVGLAGRAMVVWRRGRR</sequence>
<feature type="transmembrane region" description="Helical" evidence="6">
    <location>
        <begin position="89"/>
        <end position="115"/>
    </location>
</feature>
<reference evidence="7 8" key="1">
    <citation type="submission" date="2024-05" db="EMBL/GenBank/DDBJ databases">
        <authorList>
            <person name="Yi C."/>
        </authorList>
    </citation>
    <scope>NUCLEOTIDE SEQUENCE [LARGE SCALE GENOMIC DNA]</scope>
    <source>
        <strain evidence="7 8">XS13</strain>
    </source>
</reference>
<keyword evidence="2" id="KW-1003">Cell membrane</keyword>
<dbReference type="PANTHER" id="PTHR42770">
    <property type="entry name" value="AMINO ACID TRANSPORTER-RELATED"/>
    <property type="match status" value="1"/>
</dbReference>
<keyword evidence="3 6" id="KW-0812">Transmembrane</keyword>
<dbReference type="PIRSF" id="PIRSF006060">
    <property type="entry name" value="AA_transporter"/>
    <property type="match status" value="1"/>
</dbReference>
<feature type="transmembrane region" description="Helical" evidence="6">
    <location>
        <begin position="236"/>
        <end position="258"/>
    </location>
</feature>
<organism evidence="7 8">
    <name type="scientific">Citricoccus nitrophenolicus</name>
    <dbReference type="NCBI Taxonomy" id="863575"/>
    <lineage>
        <taxon>Bacteria</taxon>
        <taxon>Bacillati</taxon>
        <taxon>Actinomycetota</taxon>
        <taxon>Actinomycetes</taxon>
        <taxon>Micrococcales</taxon>
        <taxon>Micrococcaceae</taxon>
        <taxon>Citricoccus</taxon>
    </lineage>
</organism>
<dbReference type="EMBL" id="JBDXMX010000014">
    <property type="protein sequence ID" value="MEO9249280.1"/>
    <property type="molecule type" value="Genomic_DNA"/>
</dbReference>
<keyword evidence="4 6" id="KW-1133">Transmembrane helix</keyword>
<evidence type="ECO:0000313" key="7">
    <source>
        <dbReference type="EMBL" id="MEO9249280.1"/>
    </source>
</evidence>
<comment type="subcellular location">
    <subcellularLocation>
        <location evidence="1">Cell membrane</location>
        <topology evidence="1">Multi-pass membrane protein</topology>
    </subcellularLocation>
</comment>
<dbReference type="Proteomes" id="UP001484097">
    <property type="component" value="Unassembled WGS sequence"/>
</dbReference>
<feature type="transmembrane region" description="Helical" evidence="6">
    <location>
        <begin position="355"/>
        <end position="375"/>
    </location>
</feature>
<feature type="transmembrane region" description="Helical" evidence="6">
    <location>
        <begin position="387"/>
        <end position="403"/>
    </location>
</feature>
<accession>A0ABV0IP68</accession>
<feature type="transmembrane region" description="Helical" evidence="6">
    <location>
        <begin position="282"/>
        <end position="305"/>
    </location>
</feature>
<feature type="transmembrane region" description="Helical" evidence="6">
    <location>
        <begin position="198"/>
        <end position="216"/>
    </location>
</feature>